<dbReference type="PROSITE" id="PS50110">
    <property type="entry name" value="RESPONSE_REGULATORY"/>
    <property type="match status" value="1"/>
</dbReference>
<proteinExistence type="predicted"/>
<dbReference type="SMART" id="SM00448">
    <property type="entry name" value="REC"/>
    <property type="match status" value="1"/>
</dbReference>
<name>A0A2N3PK01_9HELI</name>
<organism evidence="10 11">
    <name type="scientific">Helicobacter winghamensis</name>
    <dbReference type="NCBI Taxonomy" id="157268"/>
    <lineage>
        <taxon>Bacteria</taxon>
        <taxon>Pseudomonadati</taxon>
        <taxon>Campylobacterota</taxon>
        <taxon>Epsilonproteobacteria</taxon>
        <taxon>Campylobacterales</taxon>
        <taxon>Helicobacteraceae</taxon>
        <taxon>Helicobacter</taxon>
    </lineage>
</organism>
<keyword evidence="11" id="KW-1185">Reference proteome</keyword>
<feature type="domain" description="Response regulatory" evidence="8">
    <location>
        <begin position="1"/>
        <end position="117"/>
    </location>
</feature>
<dbReference type="InterPro" id="IPR036388">
    <property type="entry name" value="WH-like_DNA-bd_sf"/>
</dbReference>
<evidence type="ECO:0000256" key="5">
    <source>
        <dbReference type="ARBA" id="ARBA00024735"/>
    </source>
</evidence>
<dbReference type="GO" id="GO:0000976">
    <property type="term" value="F:transcription cis-regulatory region binding"/>
    <property type="evidence" value="ECO:0007669"/>
    <property type="project" value="TreeGrafter"/>
</dbReference>
<evidence type="ECO:0000259" key="8">
    <source>
        <dbReference type="PROSITE" id="PS50110"/>
    </source>
</evidence>
<dbReference type="PROSITE" id="PS51755">
    <property type="entry name" value="OMPR_PHOB"/>
    <property type="match status" value="1"/>
</dbReference>
<dbReference type="CDD" id="cd00383">
    <property type="entry name" value="trans_reg_C"/>
    <property type="match status" value="1"/>
</dbReference>
<feature type="domain" description="OmpR/PhoB-type" evidence="9">
    <location>
        <begin position="123"/>
        <end position="219"/>
    </location>
</feature>
<evidence type="ECO:0000259" key="9">
    <source>
        <dbReference type="PROSITE" id="PS51755"/>
    </source>
</evidence>
<gene>
    <name evidence="10" type="ORF">BCM31_07420</name>
</gene>
<dbReference type="Proteomes" id="UP000233350">
    <property type="component" value="Unassembled WGS sequence"/>
</dbReference>
<dbReference type="GO" id="GO:0005829">
    <property type="term" value="C:cytosol"/>
    <property type="evidence" value="ECO:0007669"/>
    <property type="project" value="TreeGrafter"/>
</dbReference>
<comment type="caution">
    <text evidence="10">The sequence shown here is derived from an EMBL/GenBank/DDBJ whole genome shotgun (WGS) entry which is preliminary data.</text>
</comment>
<dbReference type="RefSeq" id="WP_006802816.1">
    <property type="nucleotide sequence ID" value="NZ_CABKOI010000020.1"/>
</dbReference>
<feature type="modified residue" description="4-aspartylphosphate" evidence="6">
    <location>
        <position position="50"/>
    </location>
</feature>
<protein>
    <recommendedName>
        <fullName evidence="1">Phosphate regulon transcriptional regulatory protein PhoB</fullName>
    </recommendedName>
</protein>
<evidence type="ECO:0000313" key="11">
    <source>
        <dbReference type="Proteomes" id="UP000233350"/>
    </source>
</evidence>
<evidence type="ECO:0000256" key="4">
    <source>
        <dbReference type="ARBA" id="ARBA00023125"/>
    </source>
</evidence>
<evidence type="ECO:0000256" key="3">
    <source>
        <dbReference type="ARBA" id="ARBA00023012"/>
    </source>
</evidence>
<dbReference type="GeneID" id="97290378"/>
<keyword evidence="4 7" id="KW-0238">DNA-binding</keyword>
<keyword evidence="3" id="KW-0902">Two-component regulatory system</keyword>
<accession>A0A2N3PK01</accession>
<keyword evidence="2 6" id="KW-0597">Phosphoprotein</keyword>
<dbReference type="Pfam" id="PF00072">
    <property type="entry name" value="Response_reg"/>
    <property type="match status" value="1"/>
</dbReference>
<evidence type="ECO:0000256" key="2">
    <source>
        <dbReference type="ARBA" id="ARBA00022553"/>
    </source>
</evidence>
<dbReference type="FunFam" id="1.10.10.10:FF:000018">
    <property type="entry name" value="DNA-binding response regulator ResD"/>
    <property type="match status" value="1"/>
</dbReference>
<dbReference type="InterPro" id="IPR001867">
    <property type="entry name" value="OmpR/PhoB-type_DNA-bd"/>
</dbReference>
<dbReference type="GO" id="GO:0032993">
    <property type="term" value="C:protein-DNA complex"/>
    <property type="evidence" value="ECO:0007669"/>
    <property type="project" value="TreeGrafter"/>
</dbReference>
<dbReference type="GO" id="GO:0000156">
    <property type="term" value="F:phosphorelay response regulator activity"/>
    <property type="evidence" value="ECO:0007669"/>
    <property type="project" value="TreeGrafter"/>
</dbReference>
<dbReference type="AlphaFoldDB" id="A0A2N3PK01"/>
<dbReference type="Gene3D" id="6.10.250.690">
    <property type="match status" value="1"/>
</dbReference>
<evidence type="ECO:0000256" key="1">
    <source>
        <dbReference type="ARBA" id="ARBA00013332"/>
    </source>
</evidence>
<dbReference type="Pfam" id="PF00486">
    <property type="entry name" value="Trans_reg_C"/>
    <property type="match status" value="1"/>
</dbReference>
<evidence type="ECO:0000256" key="6">
    <source>
        <dbReference type="PROSITE-ProRule" id="PRU00169"/>
    </source>
</evidence>
<dbReference type="InterPro" id="IPR016032">
    <property type="entry name" value="Sig_transdc_resp-reg_C-effctor"/>
</dbReference>
<dbReference type="OrthoDB" id="368799at2"/>
<dbReference type="GO" id="GO:0006355">
    <property type="term" value="P:regulation of DNA-templated transcription"/>
    <property type="evidence" value="ECO:0007669"/>
    <property type="project" value="InterPro"/>
</dbReference>
<dbReference type="InterPro" id="IPR039420">
    <property type="entry name" value="WalR-like"/>
</dbReference>
<dbReference type="PANTHER" id="PTHR48111:SF40">
    <property type="entry name" value="PHOSPHATE REGULON TRANSCRIPTIONAL REGULATORY PROTEIN PHOB"/>
    <property type="match status" value="1"/>
</dbReference>
<reference evidence="10 11" key="1">
    <citation type="submission" date="2016-07" db="EMBL/GenBank/DDBJ databases">
        <title>Detection of Helicobacter winghamensis from caecal content of red fox (Vulpes vulpes).</title>
        <authorList>
            <person name="Zanoni R.G."/>
            <person name="Florio D."/>
            <person name="Caffara M."/>
            <person name="Renzi M."/>
            <person name="Parisi A."/>
            <person name="Pasquali F."/>
            <person name="Manfreda G."/>
        </authorList>
    </citation>
    <scope>NUCLEOTIDE SEQUENCE [LARGE SCALE GENOMIC DNA]</scope>
    <source>
        <strain evidence="10 11">295_13</strain>
    </source>
</reference>
<dbReference type="InterPro" id="IPR001789">
    <property type="entry name" value="Sig_transdc_resp-reg_receiver"/>
</dbReference>
<dbReference type="SUPFAM" id="SSF46894">
    <property type="entry name" value="C-terminal effector domain of the bipartite response regulators"/>
    <property type="match status" value="1"/>
</dbReference>
<dbReference type="SMART" id="SM00862">
    <property type="entry name" value="Trans_reg_C"/>
    <property type="match status" value="1"/>
</dbReference>
<dbReference type="PANTHER" id="PTHR48111">
    <property type="entry name" value="REGULATOR OF RPOS"/>
    <property type="match status" value="1"/>
</dbReference>
<dbReference type="Gene3D" id="3.40.50.2300">
    <property type="match status" value="1"/>
</dbReference>
<dbReference type="STRING" id="556267.HWAG_01120"/>
<dbReference type="SUPFAM" id="SSF52172">
    <property type="entry name" value="CheY-like"/>
    <property type="match status" value="1"/>
</dbReference>
<dbReference type="EMBL" id="MBPK01000022">
    <property type="protein sequence ID" value="PKT81479.1"/>
    <property type="molecule type" value="Genomic_DNA"/>
</dbReference>
<dbReference type="Gene3D" id="1.10.10.10">
    <property type="entry name" value="Winged helix-like DNA-binding domain superfamily/Winged helix DNA-binding domain"/>
    <property type="match status" value="1"/>
</dbReference>
<sequence length="221" mass="25027">MVFVLEDDTNILELVLYALKSQHIQSQGFLEVETFKEALKTTTPQALVLDVMLPNASGFDILKNIKTNPATQGIPVLMLTALNNEFDKVKGLDLGADDYITKPFSVMEFLARVRAILRRNKESDTICYGILEFSYTTRSVKVCGEPIMLTLKEFELLGFLLKNQNRAFSRDELLEILWGYSYSGESRTIDIHIKTLRKKLGSASKYIQTIRGIGYKISKDS</sequence>
<dbReference type="InterPro" id="IPR011006">
    <property type="entry name" value="CheY-like_superfamily"/>
</dbReference>
<comment type="function">
    <text evidence="5">This protein is a positive regulator for the phosphate regulon. Transcription of this operon is positively regulated by PhoB and PhoR when phosphate is limited.</text>
</comment>
<evidence type="ECO:0000313" key="10">
    <source>
        <dbReference type="EMBL" id="PKT81479.1"/>
    </source>
</evidence>
<evidence type="ECO:0000256" key="7">
    <source>
        <dbReference type="PROSITE-ProRule" id="PRU01091"/>
    </source>
</evidence>
<feature type="DNA-binding region" description="OmpR/PhoB-type" evidence="7">
    <location>
        <begin position="123"/>
        <end position="219"/>
    </location>
</feature>